<feature type="transmembrane region" description="Helical" evidence="1">
    <location>
        <begin position="9"/>
        <end position="28"/>
    </location>
</feature>
<keyword evidence="1" id="KW-0472">Membrane</keyword>
<feature type="transmembrane region" description="Helical" evidence="1">
    <location>
        <begin position="121"/>
        <end position="142"/>
    </location>
</feature>
<keyword evidence="1" id="KW-0812">Transmembrane</keyword>
<evidence type="ECO:0000313" key="3">
    <source>
        <dbReference type="Proteomes" id="UP000293912"/>
    </source>
</evidence>
<evidence type="ECO:0000313" key="2">
    <source>
        <dbReference type="EMBL" id="QBM30253.1"/>
    </source>
</evidence>
<dbReference type="RefSeq" id="WP_133157779.1">
    <property type="nucleotide sequence ID" value="NZ_CP037867.1"/>
</dbReference>
<organism evidence="2 3">
    <name type="scientific">Hydrogenophaga pseudoflava</name>
    <name type="common">Pseudomonas carboxydoflava</name>
    <dbReference type="NCBI Taxonomy" id="47421"/>
    <lineage>
        <taxon>Bacteria</taxon>
        <taxon>Pseudomonadati</taxon>
        <taxon>Pseudomonadota</taxon>
        <taxon>Betaproteobacteria</taxon>
        <taxon>Burkholderiales</taxon>
        <taxon>Comamonadaceae</taxon>
        <taxon>Hydrogenophaga</taxon>
    </lineage>
</organism>
<dbReference type="KEGG" id="hpse:HPF_21365"/>
<feature type="transmembrane region" description="Helical" evidence="1">
    <location>
        <begin position="34"/>
        <end position="51"/>
    </location>
</feature>
<protein>
    <submittedName>
        <fullName evidence="2">Uncharacterized protein</fullName>
    </submittedName>
</protein>
<reference evidence="2 3" key="1">
    <citation type="submission" date="2019-03" db="EMBL/GenBank/DDBJ databases">
        <authorList>
            <person name="Sebastian G."/>
            <person name="Baumann P."/>
            <person name="Ruckert C."/>
            <person name="Kalinowski J."/>
            <person name="Nebel B."/>
            <person name="Takors R."/>
            <person name="Blombach B."/>
        </authorList>
    </citation>
    <scope>NUCLEOTIDE SEQUENCE [LARGE SCALE GENOMIC DNA]</scope>
    <source>
        <strain evidence="2 3">DSM 1084</strain>
    </source>
</reference>
<dbReference type="AlphaFoldDB" id="A0A4V1AC52"/>
<keyword evidence="3" id="KW-1185">Reference proteome</keyword>
<evidence type="ECO:0000256" key="1">
    <source>
        <dbReference type="SAM" id="Phobius"/>
    </source>
</evidence>
<dbReference type="Proteomes" id="UP000293912">
    <property type="component" value="Chromosome"/>
</dbReference>
<name>A0A4V1AC52_HYDPS</name>
<proteinExistence type="predicted"/>
<accession>A0A4V1AC52</accession>
<gene>
    <name evidence="2" type="ORF">HPF_21365</name>
</gene>
<sequence>MKTTRAGRFELFALGVAEAAALLLLAGWPGKLSTLLWAVCLPLTAWLYARWRSREHVCAIVGAACGLAAYPVSHGLFSLLVLPFPLQLLGALGVVAEALHGSPAYLVVRFAELEPQGDTSLAVLLLDYLLNGLVWAAIYGRIGHHLDQRRRSR</sequence>
<keyword evidence="1" id="KW-1133">Transmembrane helix</keyword>
<dbReference type="EMBL" id="CP037867">
    <property type="protein sequence ID" value="QBM30253.1"/>
    <property type="molecule type" value="Genomic_DNA"/>
</dbReference>
<feature type="transmembrane region" description="Helical" evidence="1">
    <location>
        <begin position="58"/>
        <end position="82"/>
    </location>
</feature>